<feature type="transmembrane region" description="Helical" evidence="1">
    <location>
        <begin position="121"/>
        <end position="139"/>
    </location>
</feature>
<dbReference type="AlphaFoldDB" id="A0A3N5DL95"/>
<feature type="transmembrane region" description="Helical" evidence="1">
    <location>
        <begin position="411"/>
        <end position="430"/>
    </location>
</feature>
<dbReference type="RefSeq" id="WP_123880106.1">
    <property type="nucleotide sequence ID" value="NZ_RPFZ01000001.1"/>
</dbReference>
<name>A0A3N5DL95_9SPHN</name>
<keyword evidence="1" id="KW-0812">Transmembrane</keyword>
<dbReference type="Proteomes" id="UP000275232">
    <property type="component" value="Unassembled WGS sequence"/>
</dbReference>
<feature type="transmembrane region" description="Helical" evidence="1">
    <location>
        <begin position="351"/>
        <end position="376"/>
    </location>
</feature>
<protein>
    <recommendedName>
        <fullName evidence="4">Glycosyltransferase RgtA/B/C/D-like domain-containing protein</fullName>
    </recommendedName>
</protein>
<organism evidence="2 3">
    <name type="scientific">Aurantiacibacter spongiae</name>
    <dbReference type="NCBI Taxonomy" id="2488860"/>
    <lineage>
        <taxon>Bacteria</taxon>
        <taxon>Pseudomonadati</taxon>
        <taxon>Pseudomonadota</taxon>
        <taxon>Alphaproteobacteria</taxon>
        <taxon>Sphingomonadales</taxon>
        <taxon>Erythrobacteraceae</taxon>
        <taxon>Aurantiacibacter</taxon>
    </lineage>
</organism>
<evidence type="ECO:0008006" key="4">
    <source>
        <dbReference type="Google" id="ProtNLM"/>
    </source>
</evidence>
<feature type="transmembrane region" description="Helical" evidence="1">
    <location>
        <begin position="442"/>
        <end position="466"/>
    </location>
</feature>
<dbReference type="OrthoDB" id="3763726at2"/>
<sequence>MVERIARAVRRFAPAAILAASVLALLIMRASDWRGDEYTYSAMARAVGEWLRGSVSGRQAMQAIFGTGWFMPGIALIGAPPFVLTDDPPHWLQRGWLLAINLGLTALLIRRFARQFGPRHAALAMLFPGLAAGWYFSALSWFPEITAGLLSTLALLAGWRCAVRISRGSLPEWQDVAAMEVCLIAALYLRGPALLLALALNGFLILLAVLAMRGALPRLAAGCLAIALALAPWSIAASRHFDATVITTTNVPLVLADGFGDPARTCFGRCPAGRDIWPAWQFAQGRAAQTGENPLVVERRMMRASLSGLSPRTYLRTVRANFARFLFEPSHVARLFEPVMHGVPPGMRAGLLAFVALATWLLYAPMLAALLLANVARLRGGDGQRLQSLLIKLGTAAAFAQPFVHKSSGRYWVAFAPLMAWSAALLIAAWRDRPGHRRHSAVAGVLDAAQTTYAAAFALAALVLLAA</sequence>
<keyword evidence="1" id="KW-1133">Transmembrane helix</keyword>
<feature type="transmembrane region" description="Helical" evidence="1">
    <location>
        <begin position="219"/>
        <end position="236"/>
    </location>
</feature>
<feature type="transmembrane region" description="Helical" evidence="1">
    <location>
        <begin position="145"/>
        <end position="163"/>
    </location>
</feature>
<evidence type="ECO:0000313" key="3">
    <source>
        <dbReference type="Proteomes" id="UP000275232"/>
    </source>
</evidence>
<gene>
    <name evidence="2" type="ORF">EG799_07880</name>
</gene>
<keyword evidence="3" id="KW-1185">Reference proteome</keyword>
<evidence type="ECO:0000313" key="2">
    <source>
        <dbReference type="EMBL" id="RPF71545.1"/>
    </source>
</evidence>
<evidence type="ECO:0000256" key="1">
    <source>
        <dbReference type="SAM" id="Phobius"/>
    </source>
</evidence>
<proteinExistence type="predicted"/>
<feature type="transmembrane region" description="Helical" evidence="1">
    <location>
        <begin position="194"/>
        <end position="212"/>
    </location>
</feature>
<dbReference type="EMBL" id="RPFZ01000001">
    <property type="protein sequence ID" value="RPF71545.1"/>
    <property type="molecule type" value="Genomic_DNA"/>
</dbReference>
<keyword evidence="1" id="KW-0472">Membrane</keyword>
<accession>A0A3N5DL95</accession>
<reference evidence="2 3" key="1">
    <citation type="submission" date="2018-11" db="EMBL/GenBank/DDBJ databases">
        <title>Erythrobacter spongiae sp. nov., isolated from a marine sponge.</title>
        <authorList>
            <person name="Zhuang L."/>
            <person name="Luo L."/>
        </authorList>
    </citation>
    <scope>NUCLEOTIDE SEQUENCE [LARGE SCALE GENOMIC DNA]</scope>
    <source>
        <strain evidence="2 3">HN-E23</strain>
    </source>
</reference>
<feature type="transmembrane region" description="Helical" evidence="1">
    <location>
        <begin position="91"/>
        <end position="109"/>
    </location>
</feature>
<comment type="caution">
    <text evidence="2">The sequence shown here is derived from an EMBL/GenBank/DDBJ whole genome shotgun (WGS) entry which is preliminary data.</text>
</comment>